<comment type="caution">
    <text evidence="4">The sequence shown here is derived from an EMBL/GenBank/DDBJ whole genome shotgun (WGS) entry which is preliminary data.</text>
</comment>
<dbReference type="SUPFAM" id="SSF54427">
    <property type="entry name" value="NTF2-like"/>
    <property type="match status" value="1"/>
</dbReference>
<dbReference type="InterPro" id="IPR014284">
    <property type="entry name" value="RNA_pol_sigma-70_dom"/>
</dbReference>
<organism evidence="4 5">
    <name type="scientific">Heyndrickxia oleronia</name>
    <dbReference type="NCBI Taxonomy" id="38875"/>
    <lineage>
        <taxon>Bacteria</taxon>
        <taxon>Bacillati</taxon>
        <taxon>Bacillota</taxon>
        <taxon>Bacilli</taxon>
        <taxon>Bacillales</taxon>
        <taxon>Bacillaceae</taxon>
        <taxon>Heyndrickxia</taxon>
    </lineage>
</organism>
<dbReference type="RefSeq" id="WP_280617512.1">
    <property type="nucleotide sequence ID" value="NZ_JAROYP010000010.1"/>
</dbReference>
<evidence type="ECO:0000259" key="3">
    <source>
        <dbReference type="Pfam" id="PF08281"/>
    </source>
</evidence>
<dbReference type="InterPro" id="IPR036388">
    <property type="entry name" value="WH-like_DNA-bd_sf"/>
</dbReference>
<protein>
    <submittedName>
        <fullName evidence="4">RNA polymerase sigma factor SigJ</fullName>
    </submittedName>
</protein>
<dbReference type="InterPro" id="IPR013324">
    <property type="entry name" value="RNA_pol_sigma_r3/r4-like"/>
</dbReference>
<evidence type="ECO:0000313" key="5">
    <source>
        <dbReference type="Proteomes" id="UP001159179"/>
    </source>
</evidence>
<evidence type="ECO:0000256" key="1">
    <source>
        <dbReference type="ARBA" id="ARBA00011344"/>
    </source>
</evidence>
<feature type="domain" description="RNA polymerase sigma-70 region 2" evidence="2">
    <location>
        <begin position="6"/>
        <end position="71"/>
    </location>
</feature>
<feature type="domain" description="RNA polymerase sigma factor 70 region 4 type 2" evidence="3">
    <location>
        <begin position="109"/>
        <end position="159"/>
    </location>
</feature>
<dbReference type="Pfam" id="PF08281">
    <property type="entry name" value="Sigma70_r4_2"/>
    <property type="match status" value="1"/>
</dbReference>
<sequence>MSTEELYKRYKTELFSLAYRMLGSVMDAEDIVQDAFLSYDGLSDVGTIRNERAFLYKIVTNRCLDLLRSSAKKREMYVGPWLPEPLIERGAPDDDPSNRYLLSESISTAYLLLLQQLNATERAVFLLREIFHYSFDEIADIVGKSSTNCRQIFHRAKKSILFDPNQQPSVSIAEEKIKEFVNSLLHGNTTKLLELVSENVVLYSDGGGKVKAAQVPVFGIEQVLKLHQNALKMHAGKFTYSFLMVNGLPGIRLCLDEGIQYIYSFAYRDHKIEAIYTVANPEKLRHL</sequence>
<evidence type="ECO:0000313" key="4">
    <source>
        <dbReference type="EMBL" id="MDH5162644.1"/>
    </source>
</evidence>
<comment type="subunit">
    <text evidence="1">Interacts transiently with the RNA polymerase catalytic core formed by RpoA, RpoB, RpoC and RpoZ (2 alpha, 1 beta, 1 beta' and 1 omega subunit) to form the RNA polymerase holoenzyme that can initiate transcription.</text>
</comment>
<name>A0AAW6T058_9BACI</name>
<dbReference type="GO" id="GO:0003677">
    <property type="term" value="F:DNA binding"/>
    <property type="evidence" value="ECO:0007669"/>
    <property type="project" value="InterPro"/>
</dbReference>
<accession>A0AAW6T058</accession>
<dbReference type="InterPro" id="IPR007627">
    <property type="entry name" value="RNA_pol_sigma70_r2"/>
</dbReference>
<evidence type="ECO:0000259" key="2">
    <source>
        <dbReference type="Pfam" id="PF04542"/>
    </source>
</evidence>
<gene>
    <name evidence="4" type="primary">sigJ</name>
    <name evidence="4" type="ORF">P5X88_17050</name>
</gene>
<reference evidence="4" key="1">
    <citation type="submission" date="2023-03" db="EMBL/GenBank/DDBJ databases">
        <title>Bacterial isolates from washroom surfaces on a university campus.</title>
        <authorList>
            <person name="Holman D.B."/>
            <person name="Gzyl K.E."/>
            <person name="Taheri A.E."/>
        </authorList>
    </citation>
    <scope>NUCLEOTIDE SEQUENCE</scope>
    <source>
        <strain evidence="4">RD03</strain>
    </source>
</reference>
<proteinExistence type="predicted"/>
<dbReference type="SUPFAM" id="SSF88659">
    <property type="entry name" value="Sigma3 and sigma4 domains of RNA polymerase sigma factors"/>
    <property type="match status" value="1"/>
</dbReference>
<dbReference type="NCBIfam" id="NF007214">
    <property type="entry name" value="PRK09636.1"/>
    <property type="match status" value="1"/>
</dbReference>
<dbReference type="Gene3D" id="1.10.1740.10">
    <property type="match status" value="1"/>
</dbReference>
<dbReference type="GO" id="GO:0006352">
    <property type="term" value="P:DNA-templated transcription initiation"/>
    <property type="evidence" value="ECO:0007669"/>
    <property type="project" value="InterPro"/>
</dbReference>
<dbReference type="GO" id="GO:0016987">
    <property type="term" value="F:sigma factor activity"/>
    <property type="evidence" value="ECO:0007669"/>
    <property type="project" value="InterPro"/>
</dbReference>
<dbReference type="EMBL" id="JAROYP010000010">
    <property type="protein sequence ID" value="MDH5162644.1"/>
    <property type="molecule type" value="Genomic_DNA"/>
</dbReference>
<dbReference type="Pfam" id="PF04542">
    <property type="entry name" value="Sigma70_r2"/>
    <property type="match status" value="1"/>
</dbReference>
<dbReference type="PANTHER" id="PTHR30173:SF36">
    <property type="entry name" value="ECF RNA POLYMERASE SIGMA FACTOR SIGJ"/>
    <property type="match status" value="1"/>
</dbReference>
<dbReference type="Gene3D" id="1.10.10.10">
    <property type="entry name" value="Winged helix-like DNA-binding domain superfamily/Winged helix DNA-binding domain"/>
    <property type="match status" value="1"/>
</dbReference>
<dbReference type="InterPro" id="IPR013249">
    <property type="entry name" value="RNA_pol_sigma70_r4_t2"/>
</dbReference>
<dbReference type="InterPro" id="IPR032710">
    <property type="entry name" value="NTF2-like_dom_sf"/>
</dbReference>
<dbReference type="Proteomes" id="UP001159179">
    <property type="component" value="Unassembled WGS sequence"/>
</dbReference>
<dbReference type="PANTHER" id="PTHR30173">
    <property type="entry name" value="SIGMA 19 FACTOR"/>
    <property type="match status" value="1"/>
</dbReference>
<dbReference type="InterPro" id="IPR052704">
    <property type="entry name" value="ECF_Sigma-70_Domain"/>
</dbReference>
<dbReference type="InterPro" id="IPR013325">
    <property type="entry name" value="RNA_pol_sigma_r2"/>
</dbReference>
<dbReference type="SUPFAM" id="SSF88946">
    <property type="entry name" value="Sigma2 domain of RNA polymerase sigma factors"/>
    <property type="match status" value="1"/>
</dbReference>
<dbReference type="AlphaFoldDB" id="A0AAW6T058"/>
<dbReference type="NCBIfam" id="TIGR02937">
    <property type="entry name" value="sigma70-ECF"/>
    <property type="match status" value="1"/>
</dbReference>